<comment type="subcellular location">
    <subcellularLocation>
        <location evidence="4">Endoplasmic reticulum membrane</location>
        <topology evidence="4">Peripheral membrane protein</topology>
    </subcellularLocation>
    <subcellularLocation>
        <location evidence="3">Microsome membrane</location>
        <topology evidence="3">Peripheral membrane protein</topology>
    </subcellularLocation>
</comment>
<evidence type="ECO:0000256" key="14">
    <source>
        <dbReference type="PIRSR" id="PIRSR602403-1"/>
    </source>
</evidence>
<evidence type="ECO:0000256" key="5">
    <source>
        <dbReference type="ARBA" id="ARBA00010617"/>
    </source>
</evidence>
<dbReference type="InterPro" id="IPR002403">
    <property type="entry name" value="Cyt_P450_E_grp-IV"/>
</dbReference>
<feature type="binding site" description="axial binding residue" evidence="14">
    <location>
        <position position="483"/>
    </location>
    <ligand>
        <name>heme</name>
        <dbReference type="ChEBI" id="CHEBI:30413"/>
    </ligand>
    <ligandPart>
        <name>Fe</name>
        <dbReference type="ChEBI" id="CHEBI:18248"/>
    </ligandPart>
</feature>
<feature type="region of interest" description="Disordered" evidence="16">
    <location>
        <begin position="1"/>
        <end position="34"/>
    </location>
</feature>
<dbReference type="GO" id="GO:0016705">
    <property type="term" value="F:oxidoreductase activity, acting on paired donors, with incorporation or reduction of molecular oxygen"/>
    <property type="evidence" value="ECO:0007669"/>
    <property type="project" value="InterPro"/>
</dbReference>
<evidence type="ECO:0000256" key="3">
    <source>
        <dbReference type="ARBA" id="ARBA00004174"/>
    </source>
</evidence>
<evidence type="ECO:0000256" key="15">
    <source>
        <dbReference type="RuleBase" id="RU000461"/>
    </source>
</evidence>
<dbReference type="OrthoDB" id="1470350at2759"/>
<proteinExistence type="inferred from homology"/>
<dbReference type="RefSeq" id="XP_026273658.2">
    <property type="nucleotide sequence ID" value="XM_026417873.2"/>
</dbReference>
<gene>
    <name evidence="19" type="primary">LOC113203280</name>
</gene>
<dbReference type="InterPro" id="IPR017972">
    <property type="entry name" value="Cyt_P450_CS"/>
</dbReference>
<keyword evidence="10 15" id="KW-0560">Oxidoreductase</keyword>
<evidence type="ECO:0000256" key="17">
    <source>
        <dbReference type="SAM" id="Phobius"/>
    </source>
</evidence>
<evidence type="ECO:0000256" key="13">
    <source>
        <dbReference type="ARBA" id="ARBA00023136"/>
    </source>
</evidence>
<dbReference type="GO" id="GO:0004497">
    <property type="term" value="F:monooxygenase activity"/>
    <property type="evidence" value="ECO:0007669"/>
    <property type="project" value="UniProtKB-KW"/>
</dbReference>
<dbReference type="SUPFAM" id="SSF48264">
    <property type="entry name" value="Cytochrome P450"/>
    <property type="match status" value="1"/>
</dbReference>
<dbReference type="InterPro" id="IPR001128">
    <property type="entry name" value="Cyt_P450"/>
</dbReference>
<dbReference type="Pfam" id="PF00067">
    <property type="entry name" value="p450"/>
    <property type="match status" value="1"/>
</dbReference>
<keyword evidence="7 14" id="KW-0479">Metal-binding</keyword>
<evidence type="ECO:0000256" key="2">
    <source>
        <dbReference type="ARBA" id="ARBA00003690"/>
    </source>
</evidence>
<comment type="similarity">
    <text evidence="5 15">Belongs to the cytochrome P450 family.</text>
</comment>
<dbReference type="Proteomes" id="UP000504606">
    <property type="component" value="Unplaced"/>
</dbReference>
<evidence type="ECO:0000256" key="8">
    <source>
        <dbReference type="ARBA" id="ARBA00022824"/>
    </source>
</evidence>
<keyword evidence="11 14" id="KW-0408">Iron</keyword>
<evidence type="ECO:0000256" key="4">
    <source>
        <dbReference type="ARBA" id="ARBA00004406"/>
    </source>
</evidence>
<evidence type="ECO:0000256" key="9">
    <source>
        <dbReference type="ARBA" id="ARBA00022848"/>
    </source>
</evidence>
<evidence type="ECO:0000313" key="19">
    <source>
        <dbReference type="RefSeq" id="XP_026273658.2"/>
    </source>
</evidence>
<feature type="transmembrane region" description="Helical" evidence="17">
    <location>
        <begin position="44"/>
        <end position="63"/>
    </location>
</feature>
<dbReference type="PROSITE" id="PS00086">
    <property type="entry name" value="CYTOCHROME_P450"/>
    <property type="match status" value="1"/>
</dbReference>
<evidence type="ECO:0000256" key="6">
    <source>
        <dbReference type="ARBA" id="ARBA00022617"/>
    </source>
</evidence>
<dbReference type="KEGG" id="foc:113203280"/>
<keyword evidence="18" id="KW-1185">Reference proteome</keyword>
<dbReference type="Gene3D" id="1.10.630.10">
    <property type="entry name" value="Cytochrome P450"/>
    <property type="match status" value="1"/>
</dbReference>
<name>A0A6J1RZ81_FRAOC</name>
<dbReference type="PRINTS" id="PR00385">
    <property type="entry name" value="P450"/>
</dbReference>
<keyword evidence="17" id="KW-1133">Transmembrane helix</keyword>
<comment type="function">
    <text evidence="2">May be involved in the metabolism of insect hormones and in the breakdown of synthetic insecticides.</text>
</comment>
<evidence type="ECO:0000256" key="16">
    <source>
        <dbReference type="SAM" id="MobiDB-lite"/>
    </source>
</evidence>
<dbReference type="GO" id="GO:0005789">
    <property type="term" value="C:endoplasmic reticulum membrane"/>
    <property type="evidence" value="ECO:0007669"/>
    <property type="project" value="UniProtKB-SubCell"/>
</dbReference>
<sequence length="548" mass="61619">MSGDKQEPPAPLPHLPAVRETETPQETPSSLRQSSRCRRSCEMAWSWASLLAAAAVVALPLLVQWYQDVRRMAKVAASIPGPPTLPVVGNFLNISRSRLQRSFQRMVSQYGTLFRLWFGPLLAVWVVDAEDVEAVLSSPACAHKPRIMYRLIEPILGRGLLVLNGAEHRRHRKSILPSLHREVIQQFQPLMQGVAMELVDNLRPKADSGEVFDVVQLCSVAAIDSAFRTILNASGELFGPELRREVVEHVDTLSSVLMYRAVRPWYHWDWLFSWDSHYAAYQRVNELYDGLILDVMNHKMGGDGKSTGTPPRGRKAFLDHVLASEGGRQFTREELYGELKTMLAASFVTSMDSLSIHFLVLSIMPDVQDRIHQELDDVLGADRPLEEGDVEHLEYLDRFVKEVMRYFPTFPAFGRRCLRDLRLPSGHTLPAGCFVALSPLASHHNPKYYPEPARFDPDRFLPAAVAARPASAFMPFSAGPRNCIGGRYAMTFLKTQLACVLRRYAVLPDPDGPRDVSRIRMKMGVTYYPRDGARIRLRARAPHGASAG</sequence>
<reference evidence="19" key="1">
    <citation type="submission" date="2025-08" db="UniProtKB">
        <authorList>
            <consortium name="RefSeq"/>
        </authorList>
    </citation>
    <scope>IDENTIFICATION</scope>
    <source>
        <tissue evidence="19">Whole organism</tissue>
    </source>
</reference>
<evidence type="ECO:0000313" key="18">
    <source>
        <dbReference type="Proteomes" id="UP000504606"/>
    </source>
</evidence>
<protein>
    <submittedName>
        <fullName evidence="19">Cytochrome P450 4C1-like</fullName>
    </submittedName>
</protein>
<dbReference type="InterPro" id="IPR050196">
    <property type="entry name" value="Cytochrome_P450_Monoox"/>
</dbReference>
<keyword evidence="13 17" id="KW-0472">Membrane</keyword>
<dbReference type="AlphaFoldDB" id="A0A6J1RZ81"/>
<dbReference type="InterPro" id="IPR036396">
    <property type="entry name" value="Cyt_P450_sf"/>
</dbReference>
<keyword evidence="17" id="KW-0812">Transmembrane</keyword>
<evidence type="ECO:0000256" key="11">
    <source>
        <dbReference type="ARBA" id="ARBA00023004"/>
    </source>
</evidence>
<organism evidence="18 19">
    <name type="scientific">Frankliniella occidentalis</name>
    <name type="common">Western flower thrips</name>
    <name type="synonym">Euthrips occidentalis</name>
    <dbReference type="NCBI Taxonomy" id="133901"/>
    <lineage>
        <taxon>Eukaryota</taxon>
        <taxon>Metazoa</taxon>
        <taxon>Ecdysozoa</taxon>
        <taxon>Arthropoda</taxon>
        <taxon>Hexapoda</taxon>
        <taxon>Insecta</taxon>
        <taxon>Pterygota</taxon>
        <taxon>Neoptera</taxon>
        <taxon>Paraneoptera</taxon>
        <taxon>Thysanoptera</taxon>
        <taxon>Terebrantia</taxon>
        <taxon>Thripoidea</taxon>
        <taxon>Thripidae</taxon>
        <taxon>Frankliniella</taxon>
    </lineage>
</organism>
<dbReference type="PANTHER" id="PTHR24291">
    <property type="entry name" value="CYTOCHROME P450 FAMILY 4"/>
    <property type="match status" value="1"/>
</dbReference>
<dbReference type="GO" id="GO:0020037">
    <property type="term" value="F:heme binding"/>
    <property type="evidence" value="ECO:0007669"/>
    <property type="project" value="InterPro"/>
</dbReference>
<evidence type="ECO:0000256" key="10">
    <source>
        <dbReference type="ARBA" id="ARBA00023002"/>
    </source>
</evidence>
<dbReference type="PANTHER" id="PTHR24291:SF189">
    <property type="entry name" value="CYTOCHROME P450 4C3-RELATED"/>
    <property type="match status" value="1"/>
</dbReference>
<evidence type="ECO:0000256" key="7">
    <source>
        <dbReference type="ARBA" id="ARBA00022723"/>
    </source>
</evidence>
<evidence type="ECO:0000256" key="12">
    <source>
        <dbReference type="ARBA" id="ARBA00023033"/>
    </source>
</evidence>
<keyword evidence="8" id="KW-0256">Endoplasmic reticulum</keyword>
<dbReference type="GO" id="GO:0005506">
    <property type="term" value="F:iron ion binding"/>
    <property type="evidence" value="ECO:0007669"/>
    <property type="project" value="InterPro"/>
</dbReference>
<keyword evidence="9" id="KW-0492">Microsome</keyword>
<keyword evidence="6 14" id="KW-0349">Heme</keyword>
<evidence type="ECO:0000256" key="1">
    <source>
        <dbReference type="ARBA" id="ARBA00001971"/>
    </source>
</evidence>
<accession>A0A6J1RZ81</accession>
<dbReference type="PRINTS" id="PR00465">
    <property type="entry name" value="EP450IV"/>
</dbReference>
<dbReference type="GeneID" id="113203280"/>
<keyword evidence="12 15" id="KW-0503">Monooxygenase</keyword>
<comment type="cofactor">
    <cofactor evidence="1 14">
        <name>heme</name>
        <dbReference type="ChEBI" id="CHEBI:30413"/>
    </cofactor>
</comment>